<dbReference type="Proteomes" id="UP000242687">
    <property type="component" value="Unassembled WGS sequence"/>
</dbReference>
<dbReference type="GO" id="GO:0004519">
    <property type="term" value="F:endonuclease activity"/>
    <property type="evidence" value="ECO:0007669"/>
    <property type="project" value="UniProtKB-KW"/>
</dbReference>
<protein>
    <recommendedName>
        <fullName evidence="6">Putative mRNA interferase YoeB</fullName>
    </recommendedName>
</protein>
<dbReference type="Pfam" id="PF06769">
    <property type="entry name" value="YoeB_toxin"/>
    <property type="match status" value="1"/>
</dbReference>
<keyword evidence="2" id="KW-1277">Toxin-antitoxin system</keyword>
<evidence type="ECO:0000256" key="2">
    <source>
        <dbReference type="ARBA" id="ARBA00022649"/>
    </source>
</evidence>
<dbReference type="SUPFAM" id="SSF143011">
    <property type="entry name" value="RelE-like"/>
    <property type="match status" value="1"/>
</dbReference>
<dbReference type="GO" id="GO:0006401">
    <property type="term" value="P:RNA catabolic process"/>
    <property type="evidence" value="ECO:0007669"/>
    <property type="project" value="InterPro"/>
</dbReference>
<dbReference type="OrthoDB" id="9801102at2"/>
<keyword evidence="8" id="KW-1185">Reference proteome</keyword>
<organism evidence="7 8">
    <name type="scientific">Mucilaginibacter auburnensis</name>
    <dbReference type="NCBI Taxonomy" id="1457233"/>
    <lineage>
        <taxon>Bacteria</taxon>
        <taxon>Pseudomonadati</taxon>
        <taxon>Bacteroidota</taxon>
        <taxon>Sphingobacteriia</taxon>
        <taxon>Sphingobacteriales</taxon>
        <taxon>Sphingobacteriaceae</taxon>
        <taxon>Mucilaginibacter</taxon>
    </lineage>
</organism>
<keyword evidence="4" id="KW-0255">Endonuclease</keyword>
<comment type="caution">
    <text evidence="7">The sequence shown here is derived from an EMBL/GenBank/DDBJ whole genome shotgun (WGS) entry which is preliminary data.</text>
</comment>
<evidence type="ECO:0000256" key="1">
    <source>
        <dbReference type="ARBA" id="ARBA00008172"/>
    </source>
</evidence>
<keyword evidence="3" id="KW-0540">Nuclease</keyword>
<evidence type="ECO:0000256" key="4">
    <source>
        <dbReference type="ARBA" id="ARBA00022759"/>
    </source>
</evidence>
<dbReference type="PANTHER" id="PTHR38039">
    <property type="entry name" value="TOXIN YOEB"/>
    <property type="match status" value="1"/>
</dbReference>
<dbReference type="Gene3D" id="3.30.2310.20">
    <property type="entry name" value="RelE-like"/>
    <property type="match status" value="1"/>
</dbReference>
<evidence type="ECO:0000313" key="8">
    <source>
        <dbReference type="Proteomes" id="UP000242687"/>
    </source>
</evidence>
<dbReference type="AlphaFoldDB" id="A0A2H9VPC9"/>
<sequence length="89" mass="10231">MLKIYGNNIYPKALADLNDWQRSGNIKIQNKIKELLQSIIATPFSGVGKSEALKHNLSGKWSRRINKEHRIIYGVIDVTIYVYSLKGHY</sequence>
<keyword evidence="5" id="KW-0378">Hydrolase</keyword>
<name>A0A2H9VPC9_9SPHI</name>
<gene>
    <name evidence="7" type="ORF">CLV57_3356</name>
</gene>
<dbReference type="PANTHER" id="PTHR38039:SF1">
    <property type="entry name" value="TOXIN YOEB"/>
    <property type="match status" value="1"/>
</dbReference>
<dbReference type="InterPro" id="IPR009614">
    <property type="entry name" value="YoeB_toxin"/>
</dbReference>
<dbReference type="EMBL" id="PGFJ01000002">
    <property type="protein sequence ID" value="PJJ80209.1"/>
    <property type="molecule type" value="Genomic_DNA"/>
</dbReference>
<evidence type="ECO:0000256" key="5">
    <source>
        <dbReference type="ARBA" id="ARBA00022801"/>
    </source>
</evidence>
<dbReference type="RefSeq" id="WP_100342500.1">
    <property type="nucleotide sequence ID" value="NZ_PGFJ01000002.1"/>
</dbReference>
<dbReference type="InterPro" id="IPR035093">
    <property type="entry name" value="RelE/ParE_toxin_dom_sf"/>
</dbReference>
<evidence type="ECO:0000256" key="6">
    <source>
        <dbReference type="ARBA" id="ARBA00030388"/>
    </source>
</evidence>
<comment type="similarity">
    <text evidence="1">Belongs to the YoeB family.</text>
</comment>
<reference evidence="7 8" key="1">
    <citation type="submission" date="2017-11" db="EMBL/GenBank/DDBJ databases">
        <title>Genomic Encyclopedia of Archaeal and Bacterial Type Strains, Phase II (KMG-II): From Individual Species to Whole Genera.</title>
        <authorList>
            <person name="Goeker M."/>
        </authorList>
    </citation>
    <scope>NUCLEOTIDE SEQUENCE [LARGE SCALE GENOMIC DNA]</scope>
    <source>
        <strain evidence="7 8">DSM 28175</strain>
    </source>
</reference>
<evidence type="ECO:0000313" key="7">
    <source>
        <dbReference type="EMBL" id="PJJ80209.1"/>
    </source>
</evidence>
<proteinExistence type="inferred from homology"/>
<dbReference type="NCBIfam" id="TIGR02116">
    <property type="entry name" value="toxin_Txe_YoeB"/>
    <property type="match status" value="1"/>
</dbReference>
<accession>A0A2H9VPC9</accession>
<dbReference type="GO" id="GO:0016787">
    <property type="term" value="F:hydrolase activity"/>
    <property type="evidence" value="ECO:0007669"/>
    <property type="project" value="UniProtKB-KW"/>
</dbReference>
<evidence type="ECO:0000256" key="3">
    <source>
        <dbReference type="ARBA" id="ARBA00022722"/>
    </source>
</evidence>